<feature type="domain" description="N-acetyltransferase" evidence="3">
    <location>
        <begin position="85"/>
        <end position="228"/>
    </location>
</feature>
<dbReference type="GO" id="GO:0016746">
    <property type="term" value="F:acyltransferase activity"/>
    <property type="evidence" value="ECO:0007669"/>
    <property type="project" value="UniProtKB-KW"/>
</dbReference>
<evidence type="ECO:0000259" key="3">
    <source>
        <dbReference type="PROSITE" id="PS51186"/>
    </source>
</evidence>
<dbReference type="InterPro" id="IPR050680">
    <property type="entry name" value="YpeA/RimI_acetyltransf"/>
</dbReference>
<gene>
    <name evidence="4" type="ORF">PQU98_06200</name>
</gene>
<keyword evidence="1 4" id="KW-0808">Transferase</keyword>
<dbReference type="InterPro" id="IPR016181">
    <property type="entry name" value="Acyl_CoA_acyltransferase"/>
</dbReference>
<dbReference type="SUPFAM" id="SSF55729">
    <property type="entry name" value="Acyl-CoA N-acyltransferases (Nat)"/>
    <property type="match status" value="1"/>
</dbReference>
<dbReference type="InterPro" id="IPR000182">
    <property type="entry name" value="GNAT_dom"/>
</dbReference>
<reference evidence="4 5" key="1">
    <citation type="submission" date="2023-01" db="EMBL/GenBank/DDBJ databases">
        <title>Novel species of the genus Asticcacaulis isolated from rivers.</title>
        <authorList>
            <person name="Lu H."/>
        </authorList>
    </citation>
    <scope>NUCLEOTIDE SEQUENCE [LARGE SCALE GENOMIC DNA]</scope>
    <source>
        <strain evidence="4 5">LKC15W</strain>
    </source>
</reference>
<name>A0ABT5HHJ2_9CAUL</name>
<dbReference type="PANTHER" id="PTHR43420">
    <property type="entry name" value="ACETYLTRANSFERASE"/>
    <property type="match status" value="1"/>
</dbReference>
<evidence type="ECO:0000313" key="5">
    <source>
        <dbReference type="Proteomes" id="UP001218579"/>
    </source>
</evidence>
<evidence type="ECO:0000256" key="2">
    <source>
        <dbReference type="ARBA" id="ARBA00023315"/>
    </source>
</evidence>
<evidence type="ECO:0000313" key="4">
    <source>
        <dbReference type="EMBL" id="MDC7675710.1"/>
    </source>
</evidence>
<organism evidence="4 5">
    <name type="scientific">Asticcacaulis machinosus</name>
    <dbReference type="NCBI Taxonomy" id="2984211"/>
    <lineage>
        <taxon>Bacteria</taxon>
        <taxon>Pseudomonadati</taxon>
        <taxon>Pseudomonadota</taxon>
        <taxon>Alphaproteobacteria</taxon>
        <taxon>Caulobacterales</taxon>
        <taxon>Caulobacteraceae</taxon>
        <taxon>Asticcacaulis</taxon>
    </lineage>
</organism>
<dbReference type="Proteomes" id="UP001218579">
    <property type="component" value="Unassembled WGS sequence"/>
</dbReference>
<keyword evidence="5" id="KW-1185">Reference proteome</keyword>
<dbReference type="Pfam" id="PF08445">
    <property type="entry name" value="FR47"/>
    <property type="match status" value="1"/>
</dbReference>
<dbReference type="RefSeq" id="WP_272744037.1">
    <property type="nucleotide sequence ID" value="NZ_JAQQKV010000001.1"/>
</dbReference>
<comment type="caution">
    <text evidence="4">The sequence shown here is derived from an EMBL/GenBank/DDBJ whole genome shotgun (WGS) entry which is preliminary data.</text>
</comment>
<sequence length="228" mass="24550">MTPSHPLDRPVWSALNSGWAHLARGHDRALRLDPAFGPFAASFDGSPEPLAGLTPGPDGFWVVESGAVSAPEGFEVVKRAPLHQMVASHITAGGEDFQAIELNHTDGAEMLALARLTEPGPFAERTHELAQFVGIKHNGRLVAMAGERMKIDGFSEVSGVCTHPDFRGRGYAAGLMRTVARRILARGETAFLHTYADNQVAIDLYKSLGFTYRASLVATVLRPVISLP</sequence>
<keyword evidence="2 4" id="KW-0012">Acyltransferase</keyword>
<protein>
    <submittedName>
        <fullName evidence="4">GNAT family N-acetyltransferase</fullName>
        <ecNumber evidence="4">2.3.1.-</ecNumber>
    </submittedName>
</protein>
<accession>A0ABT5HHJ2</accession>
<proteinExistence type="predicted"/>
<dbReference type="CDD" id="cd04301">
    <property type="entry name" value="NAT_SF"/>
    <property type="match status" value="1"/>
</dbReference>
<dbReference type="InterPro" id="IPR013653">
    <property type="entry name" value="GCN5-like_dom"/>
</dbReference>
<evidence type="ECO:0000256" key="1">
    <source>
        <dbReference type="ARBA" id="ARBA00022679"/>
    </source>
</evidence>
<dbReference type="PROSITE" id="PS51186">
    <property type="entry name" value="GNAT"/>
    <property type="match status" value="1"/>
</dbReference>
<dbReference type="Gene3D" id="3.40.630.30">
    <property type="match status" value="1"/>
</dbReference>
<dbReference type="EMBL" id="JAQQKV010000001">
    <property type="protein sequence ID" value="MDC7675710.1"/>
    <property type="molecule type" value="Genomic_DNA"/>
</dbReference>
<dbReference type="PANTHER" id="PTHR43420:SF3">
    <property type="entry name" value="N-ACETYLTRANSFERASE DOMAIN-CONTAINING PROTEIN"/>
    <property type="match status" value="1"/>
</dbReference>
<dbReference type="EC" id="2.3.1.-" evidence="4"/>